<gene>
    <name evidence="2" type="ORF">CORC01_12053</name>
</gene>
<dbReference type="Proteomes" id="UP000176998">
    <property type="component" value="Unassembled WGS sequence"/>
</dbReference>
<protein>
    <submittedName>
        <fullName evidence="2">Uncharacterized protein</fullName>
    </submittedName>
</protein>
<dbReference type="GeneID" id="34565185"/>
<proteinExistence type="predicted"/>
<evidence type="ECO:0000256" key="1">
    <source>
        <dbReference type="SAM" id="MobiDB-lite"/>
    </source>
</evidence>
<dbReference type="EMBL" id="MJBS01000141">
    <property type="protein sequence ID" value="OHE92669.1"/>
    <property type="molecule type" value="Genomic_DNA"/>
</dbReference>
<dbReference type="RefSeq" id="XP_022469837.1">
    <property type="nucleotide sequence ID" value="XM_022623675.1"/>
</dbReference>
<evidence type="ECO:0000313" key="3">
    <source>
        <dbReference type="Proteomes" id="UP000176998"/>
    </source>
</evidence>
<organism evidence="2 3">
    <name type="scientific">Colletotrichum orchidophilum</name>
    <dbReference type="NCBI Taxonomy" id="1209926"/>
    <lineage>
        <taxon>Eukaryota</taxon>
        <taxon>Fungi</taxon>
        <taxon>Dikarya</taxon>
        <taxon>Ascomycota</taxon>
        <taxon>Pezizomycotina</taxon>
        <taxon>Sordariomycetes</taxon>
        <taxon>Hypocreomycetidae</taxon>
        <taxon>Glomerellales</taxon>
        <taxon>Glomerellaceae</taxon>
        <taxon>Colletotrichum</taxon>
    </lineage>
</organism>
<dbReference type="OrthoDB" id="10531210at2759"/>
<sequence length="216" mass="23599">MRHGVFSSLAQRRVYRCEGSPRLARDETDQAAISTATVMALAIVSSLWIGGRNESAATHVAYPAFRMMYSSSSIMSLVRFPCFSTFPSVKHPTPLVALAVDWGGVVGHTHDDSSKLHTTKRGEAVAGVDFAVQRDDIFLGVTRTAKETRSSALKGNDKNASVWVCVYVRLDRLRDWRHLPSWPAGNRPLSDHQKRPSEPNAAHPVPSALGALIPPA</sequence>
<name>A0A1G4AU25_9PEZI</name>
<comment type="caution">
    <text evidence="2">The sequence shown here is derived from an EMBL/GenBank/DDBJ whole genome shotgun (WGS) entry which is preliminary data.</text>
</comment>
<reference evidence="2 3" key="1">
    <citation type="submission" date="2016-09" db="EMBL/GenBank/DDBJ databases">
        <authorList>
            <person name="Capua I."/>
            <person name="De Benedictis P."/>
            <person name="Joannis T."/>
            <person name="Lombin L.H."/>
            <person name="Cattoli G."/>
        </authorList>
    </citation>
    <scope>NUCLEOTIDE SEQUENCE [LARGE SCALE GENOMIC DNA]</scope>
    <source>
        <strain evidence="2 3">IMI 309357</strain>
    </source>
</reference>
<keyword evidence="3" id="KW-1185">Reference proteome</keyword>
<evidence type="ECO:0000313" key="2">
    <source>
        <dbReference type="EMBL" id="OHE92669.1"/>
    </source>
</evidence>
<dbReference type="AlphaFoldDB" id="A0A1G4AU25"/>
<feature type="region of interest" description="Disordered" evidence="1">
    <location>
        <begin position="181"/>
        <end position="216"/>
    </location>
</feature>
<accession>A0A1G4AU25</accession>